<proteinExistence type="predicted"/>
<dbReference type="EMBL" id="JALNTZ010000001">
    <property type="protein sequence ID" value="KAJ3666479.1"/>
    <property type="molecule type" value="Genomic_DNA"/>
</dbReference>
<comment type="caution">
    <text evidence="3">The sequence shown here is derived from an EMBL/GenBank/DDBJ whole genome shotgun (WGS) entry which is preliminary data.</text>
</comment>
<evidence type="ECO:0000259" key="2">
    <source>
        <dbReference type="Pfam" id="PF16087"/>
    </source>
</evidence>
<dbReference type="InterPro" id="IPR032135">
    <property type="entry name" value="DUF4817"/>
</dbReference>
<dbReference type="AlphaFoldDB" id="A0AA38JA79"/>
<feature type="domain" description="DUF4817" evidence="2">
    <location>
        <begin position="1"/>
        <end position="47"/>
    </location>
</feature>
<evidence type="ECO:0000313" key="4">
    <source>
        <dbReference type="Proteomes" id="UP001168821"/>
    </source>
</evidence>
<keyword evidence="4" id="KW-1185">Reference proteome</keyword>
<accession>A0AA38JA79</accession>
<dbReference type="PANTHER" id="PTHR47326">
    <property type="entry name" value="TRANSPOSABLE ELEMENT TC3 TRANSPOSASE-LIKE PROTEIN"/>
    <property type="match status" value="1"/>
</dbReference>
<evidence type="ECO:0000259" key="1">
    <source>
        <dbReference type="Pfam" id="PF01498"/>
    </source>
</evidence>
<protein>
    <recommendedName>
        <fullName evidence="5">DUF4817 domain-containing protein</fullName>
    </recommendedName>
</protein>
<dbReference type="InterPro" id="IPR002492">
    <property type="entry name" value="Transposase_Tc1-like"/>
</dbReference>
<dbReference type="GO" id="GO:0003677">
    <property type="term" value="F:DNA binding"/>
    <property type="evidence" value="ECO:0007669"/>
    <property type="project" value="InterPro"/>
</dbReference>
<name>A0AA38JA79_9CUCU</name>
<dbReference type="Proteomes" id="UP001168821">
    <property type="component" value="Unassembled WGS sequence"/>
</dbReference>
<feature type="domain" description="Transposase Tc1-like" evidence="1">
    <location>
        <begin position="68"/>
        <end position="128"/>
    </location>
</feature>
<evidence type="ECO:0000313" key="3">
    <source>
        <dbReference type="EMBL" id="KAJ3666479.1"/>
    </source>
</evidence>
<gene>
    <name evidence="3" type="ORF">Zmor_001920</name>
</gene>
<dbReference type="GO" id="GO:0006313">
    <property type="term" value="P:DNA transposition"/>
    <property type="evidence" value="ECO:0007669"/>
    <property type="project" value="InterPro"/>
</dbReference>
<sequence length="146" mass="17412">MVLMYGQALGNSLEARRLYQEAFPERRLPNHKTFANVVQRLRENGKFQPRFSDRGRERTERTLDAEEEILNVVENDPGISIRRLSYRVGVSPFVVWRTLHEQGLHPYHVQRVQHLKPEDLPRRVRFCEWLCQKNREDPQQNNKCSC</sequence>
<dbReference type="GO" id="GO:0015074">
    <property type="term" value="P:DNA integration"/>
    <property type="evidence" value="ECO:0007669"/>
    <property type="project" value="InterPro"/>
</dbReference>
<reference evidence="3" key="1">
    <citation type="journal article" date="2023" name="G3 (Bethesda)">
        <title>Whole genome assemblies of Zophobas morio and Tenebrio molitor.</title>
        <authorList>
            <person name="Kaur S."/>
            <person name="Stinson S.A."/>
            <person name="diCenzo G.C."/>
        </authorList>
    </citation>
    <scope>NUCLEOTIDE SEQUENCE</scope>
    <source>
        <strain evidence="3">QUZm001</strain>
    </source>
</reference>
<evidence type="ECO:0008006" key="5">
    <source>
        <dbReference type="Google" id="ProtNLM"/>
    </source>
</evidence>
<dbReference type="Pfam" id="PF16087">
    <property type="entry name" value="DUF4817"/>
    <property type="match status" value="1"/>
</dbReference>
<dbReference type="PANTHER" id="PTHR47326:SF1">
    <property type="entry name" value="HTH PSQ-TYPE DOMAIN-CONTAINING PROTEIN"/>
    <property type="match status" value="1"/>
</dbReference>
<dbReference type="Pfam" id="PF01498">
    <property type="entry name" value="HTH_Tnp_Tc3_2"/>
    <property type="match status" value="1"/>
</dbReference>
<organism evidence="3 4">
    <name type="scientific">Zophobas morio</name>
    <dbReference type="NCBI Taxonomy" id="2755281"/>
    <lineage>
        <taxon>Eukaryota</taxon>
        <taxon>Metazoa</taxon>
        <taxon>Ecdysozoa</taxon>
        <taxon>Arthropoda</taxon>
        <taxon>Hexapoda</taxon>
        <taxon>Insecta</taxon>
        <taxon>Pterygota</taxon>
        <taxon>Neoptera</taxon>
        <taxon>Endopterygota</taxon>
        <taxon>Coleoptera</taxon>
        <taxon>Polyphaga</taxon>
        <taxon>Cucujiformia</taxon>
        <taxon>Tenebrionidae</taxon>
        <taxon>Zophobas</taxon>
    </lineage>
</organism>